<protein>
    <submittedName>
        <fullName evidence="1">Uncharacterized protein</fullName>
    </submittedName>
</protein>
<evidence type="ECO:0000313" key="1">
    <source>
        <dbReference type="EMBL" id="GGK34413.1"/>
    </source>
</evidence>
<reference evidence="2" key="1">
    <citation type="journal article" date="2019" name="Int. J. Syst. Evol. Microbiol.">
        <title>The Global Catalogue of Microorganisms (GCM) 10K type strain sequencing project: providing services to taxonomists for standard genome sequencing and annotation.</title>
        <authorList>
            <consortium name="The Broad Institute Genomics Platform"/>
            <consortium name="The Broad Institute Genome Sequencing Center for Infectious Disease"/>
            <person name="Wu L."/>
            <person name="Ma J."/>
        </authorList>
    </citation>
    <scope>NUCLEOTIDE SEQUENCE [LARGE SCALE GENOMIC DNA]</scope>
    <source>
        <strain evidence="2">JCM 30331</strain>
    </source>
</reference>
<keyword evidence="2" id="KW-1185">Reference proteome</keyword>
<proteinExistence type="predicted"/>
<dbReference type="EMBL" id="BMPP01000014">
    <property type="protein sequence ID" value="GGK34413.1"/>
    <property type="molecule type" value="Genomic_DNA"/>
</dbReference>
<evidence type="ECO:0000313" key="2">
    <source>
        <dbReference type="Proteomes" id="UP000647587"/>
    </source>
</evidence>
<dbReference type="Proteomes" id="UP000647587">
    <property type="component" value="Unassembled WGS sequence"/>
</dbReference>
<gene>
    <name evidence="1" type="ORF">GCM10008955_30530</name>
</gene>
<comment type="caution">
    <text evidence="1">The sequence shown here is derived from an EMBL/GenBank/DDBJ whole genome shotgun (WGS) entry which is preliminary data.</text>
</comment>
<accession>A0ABQ2EZJ3</accession>
<sequence length="99" mass="11028">MYMTEWNGTPPILHLHVPLALLPEDRTLTPLRRFVQQAFGATLHLRPSPDPVFDLTLWGPWSHSPAQVQSLIAPLVDVSFHEGGSLEDRRPSTGAGRPK</sequence>
<name>A0ABQ2EZJ3_9DEIO</name>
<organism evidence="1 2">
    <name type="scientific">Deinococcus malanensis</name>
    <dbReference type="NCBI Taxonomy" id="1706855"/>
    <lineage>
        <taxon>Bacteria</taxon>
        <taxon>Thermotogati</taxon>
        <taxon>Deinococcota</taxon>
        <taxon>Deinococci</taxon>
        <taxon>Deinococcales</taxon>
        <taxon>Deinococcaceae</taxon>
        <taxon>Deinococcus</taxon>
    </lineage>
</organism>